<comment type="caution">
    <text evidence="1">The sequence shown here is derived from an EMBL/GenBank/DDBJ whole genome shotgun (WGS) entry which is preliminary data.</text>
</comment>
<sequence length="61" mass="6832">MNELKLAIAHAQAVLIRLRNGEILLGWPVMDPETESFGLYDGSRKHNIVCDELLTVSRIIA</sequence>
<proteinExistence type="predicted"/>
<protein>
    <submittedName>
        <fullName evidence="1">Uncharacterized protein</fullName>
    </submittedName>
</protein>
<organism evidence="1 2">
    <name type="scientific">Paenibacillus lacisoli</name>
    <dbReference type="NCBI Taxonomy" id="3064525"/>
    <lineage>
        <taxon>Bacteria</taxon>
        <taxon>Bacillati</taxon>
        <taxon>Bacillota</taxon>
        <taxon>Bacilli</taxon>
        <taxon>Bacillales</taxon>
        <taxon>Paenibacillaceae</taxon>
        <taxon>Paenibacillus</taxon>
    </lineage>
</organism>
<dbReference type="Proteomes" id="UP001240171">
    <property type="component" value="Unassembled WGS sequence"/>
</dbReference>
<reference evidence="1 2" key="1">
    <citation type="submission" date="2023-07" db="EMBL/GenBank/DDBJ databases">
        <title>Paenibacillus sp. JX-17 nov. isolated from soil.</title>
        <authorList>
            <person name="Wan Y."/>
            <person name="Liu B."/>
        </authorList>
    </citation>
    <scope>NUCLEOTIDE SEQUENCE [LARGE SCALE GENOMIC DNA]</scope>
    <source>
        <strain evidence="1 2">JX-17</strain>
    </source>
</reference>
<evidence type="ECO:0000313" key="1">
    <source>
        <dbReference type="EMBL" id="MDO7905310.1"/>
    </source>
</evidence>
<evidence type="ECO:0000313" key="2">
    <source>
        <dbReference type="Proteomes" id="UP001240171"/>
    </source>
</evidence>
<keyword evidence="2" id="KW-1185">Reference proteome</keyword>
<dbReference type="EMBL" id="JAUQTB010000001">
    <property type="protein sequence ID" value="MDO7905310.1"/>
    <property type="molecule type" value="Genomic_DNA"/>
</dbReference>
<dbReference type="RefSeq" id="WP_305022481.1">
    <property type="nucleotide sequence ID" value="NZ_JAUQTB010000001.1"/>
</dbReference>
<name>A0ABT9C7V3_9BACL</name>
<gene>
    <name evidence="1" type="ORF">Q5741_02640</name>
</gene>
<accession>A0ABT9C7V3</accession>